<comment type="caution">
    <text evidence="1">The sequence shown here is derived from an EMBL/GenBank/DDBJ whole genome shotgun (WGS) entry which is preliminary data.</text>
</comment>
<protein>
    <submittedName>
        <fullName evidence="1">Uncharacterized protein</fullName>
    </submittedName>
</protein>
<organism evidence="1">
    <name type="scientific">marine sediment metagenome</name>
    <dbReference type="NCBI Taxonomy" id="412755"/>
    <lineage>
        <taxon>unclassified sequences</taxon>
        <taxon>metagenomes</taxon>
        <taxon>ecological metagenomes</taxon>
    </lineage>
</organism>
<reference evidence="1" key="1">
    <citation type="journal article" date="2014" name="Front. Microbiol.">
        <title>High frequency of phylogenetically diverse reductive dehalogenase-homologous genes in deep subseafloor sedimentary metagenomes.</title>
        <authorList>
            <person name="Kawai M."/>
            <person name="Futagami T."/>
            <person name="Toyoda A."/>
            <person name="Takaki Y."/>
            <person name="Nishi S."/>
            <person name="Hori S."/>
            <person name="Arai W."/>
            <person name="Tsubouchi T."/>
            <person name="Morono Y."/>
            <person name="Uchiyama I."/>
            <person name="Ito T."/>
            <person name="Fujiyama A."/>
            <person name="Inagaki F."/>
            <person name="Takami H."/>
        </authorList>
    </citation>
    <scope>NUCLEOTIDE SEQUENCE</scope>
    <source>
        <strain evidence="1">Expedition CK06-06</strain>
    </source>
</reference>
<dbReference type="EMBL" id="BARS01026786">
    <property type="protein sequence ID" value="GAG04507.1"/>
    <property type="molecule type" value="Genomic_DNA"/>
</dbReference>
<name>X0UZC7_9ZZZZ</name>
<proteinExistence type="predicted"/>
<accession>X0UZC7</accession>
<evidence type="ECO:0000313" key="1">
    <source>
        <dbReference type="EMBL" id="GAG04507.1"/>
    </source>
</evidence>
<gene>
    <name evidence="1" type="ORF">S01H1_42164</name>
</gene>
<sequence>MLNIYGLNYCADHTNGLIYEYSLDIYTDNGDPIIKERDTAVIHGGLFGVPGKKLFFDEVEFIIVAGQTEVAGTGLGPQPLPPETPALTDCNDIWQIGTLTPDLHVGGQDFVTGIWNKNLIIGTGL</sequence>
<dbReference type="AlphaFoldDB" id="X0UZC7"/>
<feature type="non-terminal residue" evidence="1">
    <location>
        <position position="125"/>
    </location>
</feature>